<feature type="region of interest" description="Disordered" evidence="1">
    <location>
        <begin position="1"/>
        <end position="52"/>
    </location>
</feature>
<dbReference type="GeneID" id="25916322"/>
<name>A0A0L0F4X7_9EUKA</name>
<dbReference type="EMBL" id="KQ248397">
    <property type="protein sequence ID" value="KNC71644.1"/>
    <property type="molecule type" value="Genomic_DNA"/>
</dbReference>
<evidence type="ECO:0000256" key="1">
    <source>
        <dbReference type="SAM" id="MobiDB-lite"/>
    </source>
</evidence>
<evidence type="ECO:0000313" key="3">
    <source>
        <dbReference type="Proteomes" id="UP000054560"/>
    </source>
</evidence>
<dbReference type="AlphaFoldDB" id="A0A0L0F4X7"/>
<evidence type="ECO:0000313" key="2">
    <source>
        <dbReference type="EMBL" id="KNC71644.1"/>
    </source>
</evidence>
<organism evidence="2 3">
    <name type="scientific">Sphaeroforma arctica JP610</name>
    <dbReference type="NCBI Taxonomy" id="667725"/>
    <lineage>
        <taxon>Eukaryota</taxon>
        <taxon>Ichthyosporea</taxon>
        <taxon>Ichthyophonida</taxon>
        <taxon>Sphaeroforma</taxon>
    </lineage>
</organism>
<feature type="non-terminal residue" evidence="2">
    <location>
        <position position="1"/>
    </location>
</feature>
<sequence>QNITTNASRQPSPRIKNRWQPIRRRLESQPHPSPKTRRKVLRNKTPCHRSGRKRQRCRHKGCTGSSSVYFACGKYGGCWSLAQLSSAGNKCRLSVCA</sequence>
<proteinExistence type="predicted"/>
<feature type="compositionally biased region" description="Polar residues" evidence="1">
    <location>
        <begin position="1"/>
        <end position="11"/>
    </location>
</feature>
<gene>
    <name evidence="2" type="ORF">SARC_15818</name>
</gene>
<dbReference type="Proteomes" id="UP000054560">
    <property type="component" value="Unassembled WGS sequence"/>
</dbReference>
<feature type="compositionally biased region" description="Basic residues" evidence="1">
    <location>
        <begin position="34"/>
        <end position="52"/>
    </location>
</feature>
<dbReference type="RefSeq" id="XP_014145546.1">
    <property type="nucleotide sequence ID" value="XM_014290071.1"/>
</dbReference>
<accession>A0A0L0F4X7</accession>
<protein>
    <submittedName>
        <fullName evidence="2">Uncharacterized protein</fullName>
    </submittedName>
</protein>
<keyword evidence="3" id="KW-1185">Reference proteome</keyword>
<reference evidence="2 3" key="1">
    <citation type="submission" date="2011-02" db="EMBL/GenBank/DDBJ databases">
        <title>The Genome Sequence of Sphaeroforma arctica JP610.</title>
        <authorList>
            <consortium name="The Broad Institute Genome Sequencing Platform"/>
            <person name="Russ C."/>
            <person name="Cuomo C."/>
            <person name="Young S.K."/>
            <person name="Zeng Q."/>
            <person name="Gargeya S."/>
            <person name="Alvarado L."/>
            <person name="Berlin A."/>
            <person name="Chapman S.B."/>
            <person name="Chen Z."/>
            <person name="Freedman E."/>
            <person name="Gellesch M."/>
            <person name="Goldberg J."/>
            <person name="Griggs A."/>
            <person name="Gujja S."/>
            <person name="Heilman E."/>
            <person name="Heiman D."/>
            <person name="Howarth C."/>
            <person name="Mehta T."/>
            <person name="Neiman D."/>
            <person name="Pearson M."/>
            <person name="Roberts A."/>
            <person name="Saif S."/>
            <person name="Shea T."/>
            <person name="Shenoy N."/>
            <person name="Sisk P."/>
            <person name="Stolte C."/>
            <person name="Sykes S."/>
            <person name="White J."/>
            <person name="Yandava C."/>
            <person name="Burger G."/>
            <person name="Gray M.W."/>
            <person name="Holland P.W.H."/>
            <person name="King N."/>
            <person name="Lang F.B.F."/>
            <person name="Roger A.J."/>
            <person name="Ruiz-Trillo I."/>
            <person name="Haas B."/>
            <person name="Nusbaum C."/>
            <person name="Birren B."/>
        </authorList>
    </citation>
    <scope>NUCLEOTIDE SEQUENCE [LARGE SCALE GENOMIC DNA]</scope>
    <source>
        <strain evidence="2 3">JP610</strain>
    </source>
</reference>